<dbReference type="InterPro" id="IPR047766">
    <property type="entry name" value="PxxKW_fam"/>
</dbReference>
<dbReference type="Proteomes" id="UP000001784">
    <property type="component" value="Chromosome"/>
</dbReference>
<protein>
    <submittedName>
        <fullName evidence="2">Conserved hypothetical cytosolic protein</fullName>
    </submittedName>
</protein>
<evidence type="ECO:0000313" key="2">
    <source>
        <dbReference type="EMBL" id="ABK15819.1"/>
    </source>
</evidence>
<accession>A0LEG7</accession>
<dbReference type="AlphaFoldDB" id="A0LEG7"/>
<dbReference type="EMBL" id="CP000478">
    <property type="protein sequence ID" value="ABK15819.1"/>
    <property type="molecule type" value="Genomic_DNA"/>
</dbReference>
<gene>
    <name evidence="2" type="ordered locus">Sfum_0116</name>
</gene>
<dbReference type="STRING" id="335543.Sfum_0116"/>
<reference evidence="2 3" key="1">
    <citation type="submission" date="2006-10" db="EMBL/GenBank/DDBJ databases">
        <title>Complete sequence of Syntrophobacter fumaroxidans MPOB.</title>
        <authorList>
            <consortium name="US DOE Joint Genome Institute"/>
            <person name="Copeland A."/>
            <person name="Lucas S."/>
            <person name="Lapidus A."/>
            <person name="Barry K."/>
            <person name="Detter J.C."/>
            <person name="Glavina del Rio T."/>
            <person name="Hammon N."/>
            <person name="Israni S."/>
            <person name="Pitluck S."/>
            <person name="Goltsman E.G."/>
            <person name="Martinez M."/>
            <person name="Schmutz J."/>
            <person name="Larimer F."/>
            <person name="Land M."/>
            <person name="Hauser L."/>
            <person name="Kyrpides N."/>
            <person name="Kim E."/>
            <person name="Boone D.R."/>
            <person name="Brockman F."/>
            <person name="Culley D."/>
            <person name="Ferry J."/>
            <person name="Gunsalus R."/>
            <person name="McInerney M.J."/>
            <person name="Morrison M."/>
            <person name="Plugge C."/>
            <person name="Rohlin L."/>
            <person name="Scholten J."/>
            <person name="Sieber J."/>
            <person name="Stams A.J.M."/>
            <person name="Worm P."/>
            <person name="Henstra A.M."/>
            <person name="Richardson P."/>
        </authorList>
    </citation>
    <scope>NUCLEOTIDE SEQUENCE [LARGE SCALE GENOMIC DNA]</scope>
    <source>
        <strain evidence="3">DSM 10017 / MPOB</strain>
    </source>
</reference>
<evidence type="ECO:0000313" key="3">
    <source>
        <dbReference type="Proteomes" id="UP000001784"/>
    </source>
</evidence>
<dbReference type="OrthoDB" id="5387471at2"/>
<evidence type="ECO:0000256" key="1">
    <source>
        <dbReference type="SAM" id="MobiDB-lite"/>
    </source>
</evidence>
<dbReference type="HOGENOM" id="CLU_185100_0_0_7"/>
<dbReference type="eggNOG" id="ENOG50331TB">
    <property type="taxonomic scope" value="Bacteria"/>
</dbReference>
<dbReference type="KEGG" id="sfu:Sfum_0116"/>
<feature type="region of interest" description="Disordered" evidence="1">
    <location>
        <begin position="75"/>
        <end position="94"/>
    </location>
</feature>
<sequence length="94" mass="10371">MICETVKTGAECAFMTKSGCGYNGGFCHPVVEQCEGCQRTSEWSNGIYCTSYPNPAVKWRSSTCNFATHAKAEQQGLQQKINPLKASKRSNKKK</sequence>
<proteinExistence type="predicted"/>
<dbReference type="Pfam" id="PF20657">
    <property type="entry name" value="DUF6811"/>
    <property type="match status" value="1"/>
</dbReference>
<dbReference type="NCBIfam" id="NF038144">
    <property type="entry name" value="PxxKW"/>
    <property type="match status" value="1"/>
</dbReference>
<dbReference type="InParanoid" id="A0LEG7"/>
<keyword evidence="3" id="KW-1185">Reference proteome</keyword>
<name>A0LEG7_SYNFM</name>
<dbReference type="RefSeq" id="WP_011696992.1">
    <property type="nucleotide sequence ID" value="NC_008554.1"/>
</dbReference>
<organism evidence="2 3">
    <name type="scientific">Syntrophobacter fumaroxidans (strain DSM 10017 / MPOB)</name>
    <dbReference type="NCBI Taxonomy" id="335543"/>
    <lineage>
        <taxon>Bacteria</taxon>
        <taxon>Pseudomonadati</taxon>
        <taxon>Thermodesulfobacteriota</taxon>
        <taxon>Syntrophobacteria</taxon>
        <taxon>Syntrophobacterales</taxon>
        <taxon>Syntrophobacteraceae</taxon>
        <taxon>Syntrophobacter</taxon>
    </lineage>
</organism>